<proteinExistence type="predicted"/>
<evidence type="ECO:0000256" key="1">
    <source>
        <dbReference type="SAM" id="MobiDB-lite"/>
    </source>
</evidence>
<evidence type="ECO:0000313" key="3">
    <source>
        <dbReference type="Proteomes" id="UP000317078"/>
    </source>
</evidence>
<sequence>MRSLLAGVMPDQPTALREVDMLGMTPGMSAMLRAATQTDSLLPLLDLLEPKASEEPSKVDQILDLLQQVASSQLRQEKALAVIGQRLAVLEQRTGGSPMPSVRPSHPPEAPASPR</sequence>
<dbReference type="EMBL" id="RCZP01000083">
    <property type="protein sequence ID" value="TPG37936.1"/>
    <property type="molecule type" value="Genomic_DNA"/>
</dbReference>
<keyword evidence="3" id="KW-1185">Reference proteome</keyword>
<comment type="caution">
    <text evidence="2">The sequence shown here is derived from an EMBL/GenBank/DDBJ whole genome shotgun (WGS) entry which is preliminary data.</text>
</comment>
<name>A0A502EN61_9PROT</name>
<gene>
    <name evidence="2" type="ORF">EAH89_29760</name>
</gene>
<feature type="compositionally biased region" description="Pro residues" evidence="1">
    <location>
        <begin position="105"/>
        <end position="115"/>
    </location>
</feature>
<evidence type="ECO:0000313" key="2">
    <source>
        <dbReference type="EMBL" id="TPG37936.1"/>
    </source>
</evidence>
<dbReference type="AlphaFoldDB" id="A0A502EN61"/>
<feature type="region of interest" description="Disordered" evidence="1">
    <location>
        <begin position="92"/>
        <end position="115"/>
    </location>
</feature>
<organism evidence="2 3">
    <name type="scientific">Muricoccus nepalensis</name>
    <dbReference type="NCBI Taxonomy" id="1854500"/>
    <lineage>
        <taxon>Bacteria</taxon>
        <taxon>Pseudomonadati</taxon>
        <taxon>Pseudomonadota</taxon>
        <taxon>Alphaproteobacteria</taxon>
        <taxon>Acetobacterales</taxon>
        <taxon>Roseomonadaceae</taxon>
        <taxon>Muricoccus</taxon>
    </lineage>
</organism>
<dbReference type="Proteomes" id="UP000317078">
    <property type="component" value="Unassembled WGS sequence"/>
</dbReference>
<protein>
    <submittedName>
        <fullName evidence="2">Uncharacterized protein</fullName>
    </submittedName>
</protein>
<accession>A0A502EN61</accession>
<reference evidence="2 3" key="1">
    <citation type="journal article" date="2019" name="Environ. Microbiol.">
        <title>Species interactions and distinct microbial communities in high Arctic permafrost affected cryosols are associated with the CH4 and CO2 gas fluxes.</title>
        <authorList>
            <person name="Altshuler I."/>
            <person name="Hamel J."/>
            <person name="Turney S."/>
            <person name="Magnuson E."/>
            <person name="Levesque R."/>
            <person name="Greer C."/>
            <person name="Whyte L.G."/>
        </authorList>
    </citation>
    <scope>NUCLEOTIDE SEQUENCE [LARGE SCALE GENOMIC DNA]</scope>
    <source>
        <strain evidence="2 3">S9.3B</strain>
    </source>
</reference>